<evidence type="ECO:0000313" key="3">
    <source>
        <dbReference type="Proteomes" id="UP000677228"/>
    </source>
</evidence>
<sequence length="127" mass="15090">MPRQKLSTINKQMRKHTTRTHRWDENDICRSDKETTEDELYNETDIDIMEIDNYDDVDDNDCDFVHDDMTLRDKIDTASIGDLFELCKKECGSRKLTTLVHMIMRHVGHDWRFIDDILRSIGVIDVK</sequence>
<dbReference type="EMBL" id="CAJOBA010004023">
    <property type="protein sequence ID" value="CAF3700494.1"/>
    <property type="molecule type" value="Genomic_DNA"/>
</dbReference>
<dbReference type="Proteomes" id="UP000682733">
    <property type="component" value="Unassembled WGS sequence"/>
</dbReference>
<reference evidence="1" key="1">
    <citation type="submission" date="2021-02" db="EMBL/GenBank/DDBJ databases">
        <authorList>
            <person name="Nowell W R."/>
        </authorList>
    </citation>
    <scope>NUCLEOTIDE SEQUENCE</scope>
</reference>
<proteinExistence type="predicted"/>
<protein>
    <submittedName>
        <fullName evidence="1">Uncharacterized protein</fullName>
    </submittedName>
</protein>
<dbReference type="Proteomes" id="UP000677228">
    <property type="component" value="Unassembled WGS sequence"/>
</dbReference>
<evidence type="ECO:0000313" key="1">
    <source>
        <dbReference type="EMBL" id="CAF0923301.1"/>
    </source>
</evidence>
<evidence type="ECO:0000313" key="2">
    <source>
        <dbReference type="EMBL" id="CAF3700494.1"/>
    </source>
</evidence>
<organism evidence="1 3">
    <name type="scientific">Didymodactylos carnosus</name>
    <dbReference type="NCBI Taxonomy" id="1234261"/>
    <lineage>
        <taxon>Eukaryota</taxon>
        <taxon>Metazoa</taxon>
        <taxon>Spiralia</taxon>
        <taxon>Gnathifera</taxon>
        <taxon>Rotifera</taxon>
        <taxon>Eurotatoria</taxon>
        <taxon>Bdelloidea</taxon>
        <taxon>Philodinida</taxon>
        <taxon>Philodinidae</taxon>
        <taxon>Didymodactylos</taxon>
    </lineage>
</organism>
<accession>A0A8S2DJU2</accession>
<gene>
    <name evidence="1" type="ORF">OVA965_LOCUS10740</name>
    <name evidence="2" type="ORF">TMI583_LOCUS10736</name>
</gene>
<name>A0A8S2DJU2_9BILA</name>
<dbReference type="AlphaFoldDB" id="A0A8S2DJU2"/>
<dbReference type="EMBL" id="CAJNOK010004021">
    <property type="protein sequence ID" value="CAF0923301.1"/>
    <property type="molecule type" value="Genomic_DNA"/>
</dbReference>
<comment type="caution">
    <text evidence="1">The sequence shown here is derived from an EMBL/GenBank/DDBJ whole genome shotgun (WGS) entry which is preliminary data.</text>
</comment>